<comment type="caution">
    <text evidence="1">The sequence shown here is derived from an EMBL/GenBank/DDBJ whole genome shotgun (WGS) entry which is preliminary data.</text>
</comment>
<evidence type="ECO:0000313" key="1">
    <source>
        <dbReference type="EMBL" id="KAI0091077.1"/>
    </source>
</evidence>
<organism evidence="1 2">
    <name type="scientific">Irpex rosettiformis</name>
    <dbReference type="NCBI Taxonomy" id="378272"/>
    <lineage>
        <taxon>Eukaryota</taxon>
        <taxon>Fungi</taxon>
        <taxon>Dikarya</taxon>
        <taxon>Basidiomycota</taxon>
        <taxon>Agaricomycotina</taxon>
        <taxon>Agaricomycetes</taxon>
        <taxon>Polyporales</taxon>
        <taxon>Irpicaceae</taxon>
        <taxon>Irpex</taxon>
    </lineage>
</organism>
<reference evidence="1" key="1">
    <citation type="journal article" date="2021" name="Environ. Microbiol.">
        <title>Gene family expansions and transcriptome signatures uncover fungal adaptations to wood decay.</title>
        <authorList>
            <person name="Hage H."/>
            <person name="Miyauchi S."/>
            <person name="Viragh M."/>
            <person name="Drula E."/>
            <person name="Min B."/>
            <person name="Chaduli D."/>
            <person name="Navarro D."/>
            <person name="Favel A."/>
            <person name="Norest M."/>
            <person name="Lesage-Meessen L."/>
            <person name="Balint B."/>
            <person name="Merenyi Z."/>
            <person name="de Eugenio L."/>
            <person name="Morin E."/>
            <person name="Martinez A.T."/>
            <person name="Baldrian P."/>
            <person name="Stursova M."/>
            <person name="Martinez M.J."/>
            <person name="Novotny C."/>
            <person name="Magnuson J.K."/>
            <person name="Spatafora J.W."/>
            <person name="Maurice S."/>
            <person name="Pangilinan J."/>
            <person name="Andreopoulos W."/>
            <person name="LaButti K."/>
            <person name="Hundley H."/>
            <person name="Na H."/>
            <person name="Kuo A."/>
            <person name="Barry K."/>
            <person name="Lipzen A."/>
            <person name="Henrissat B."/>
            <person name="Riley R."/>
            <person name="Ahrendt S."/>
            <person name="Nagy L.G."/>
            <person name="Grigoriev I.V."/>
            <person name="Martin F."/>
            <person name="Rosso M.N."/>
        </authorList>
    </citation>
    <scope>NUCLEOTIDE SEQUENCE</scope>
    <source>
        <strain evidence="1">CBS 384.51</strain>
    </source>
</reference>
<accession>A0ACB8U9V0</accession>
<sequence length="622" mass="68887">MNGGTITATQVIGNGLERDHLMLPSHPHPSTSKRKTDDSSNPLLNASKKLKTSSNKRKHVGEEQPGGLVIIRAPSTRSPSEDPHGNRHPPRASPFPSNPLPNGTSSKPPSKKLRSDIPDIHTNSKERDKPPNSRSGLVDTDEDAQQSEDVRRMQSETDTLRRRSRPPETINPAFQFPASSSNSNGVSKGLKAPSQQRGRIREMSQPLPLQETPEIRKNKLLRGESVGKTRRKSSLSRGKRISSTFENTGVIAQPHTAVRDSSFYKHIDVELPEPQRAQQLLIWCSHRAMNELVEKNTQAATASSSLPNGKDPGKDPPPLSAADMMLVKGVEENLVRMLAEKRIDTNVYSPPDDGETSMVLKENEGNMRNRAREARFNAHIQKLKLEDEKWTEVGSSYNAFRSQVLAELEERRKEFPSAKAKGKQRLSEEERGEDVDLWDISEADLPEHFRGKEGLDLARSIAKGEQLQQDTLAGRLAELEFIADRLHTLTHSALKTTRISETDLNRRFATLHSFLAARSHTLTPVAAPSSGALSSYLPPTIARPPATTDPQDLLRAMSRIDITRPQAQVGDAARRAVREVQRAHDAYTVGGLAERKLTDVPPPTPRKPPGTPRRSANTPGRR</sequence>
<evidence type="ECO:0000313" key="2">
    <source>
        <dbReference type="Proteomes" id="UP001055072"/>
    </source>
</evidence>
<protein>
    <submittedName>
        <fullName evidence="1">Mis12-Mtw1 protein family-domain-containing protein</fullName>
    </submittedName>
</protein>
<dbReference type="Proteomes" id="UP001055072">
    <property type="component" value="Unassembled WGS sequence"/>
</dbReference>
<dbReference type="EMBL" id="MU274906">
    <property type="protein sequence ID" value="KAI0091077.1"/>
    <property type="molecule type" value="Genomic_DNA"/>
</dbReference>
<proteinExistence type="predicted"/>
<keyword evidence="2" id="KW-1185">Reference proteome</keyword>
<gene>
    <name evidence="1" type="ORF">BDY19DRAFT_680368</name>
</gene>
<name>A0ACB8U9V0_9APHY</name>